<sequence length="247" mass="24779">MAGAATRDLAGSAWPDIPADPLVLVPVGSTEQHGPHLPLSTDTVIAQAVAERAAGVLEARSGGPVLVAPAIAYGASGEHAGFPGTVSIGHDALRTVLVEAVRSLALWAGRVVLVNGHGGNVPTLDAAVGRMRAEGHDVGWTACEVPGDAHAGSTETSVMLHLAPHLVRPFGAVTGDARPLAELMPDLVARGVRAVSPTGVLGDPAGASGERGRVLLEAMVAAVVRRIGGGRADARGRLVPSSPGEGP</sequence>
<dbReference type="Gene3D" id="3.40.50.10310">
    <property type="entry name" value="Creatininase"/>
    <property type="match status" value="1"/>
</dbReference>
<dbReference type="PANTHER" id="PTHR35005">
    <property type="entry name" value="3-DEHYDRO-SCYLLO-INOSOSE HYDROLASE"/>
    <property type="match status" value="1"/>
</dbReference>
<evidence type="ECO:0000313" key="7">
    <source>
        <dbReference type="Proteomes" id="UP001597063"/>
    </source>
</evidence>
<dbReference type="PANTHER" id="PTHR35005:SF1">
    <property type="entry name" value="2-AMINO-5-FORMYLAMINO-6-RIBOSYLAMINOPYRIMIDIN-4(3H)-ONE 5'-MONOPHOSPHATE DEFORMYLASE"/>
    <property type="match status" value="1"/>
</dbReference>
<keyword evidence="3" id="KW-0378">Hydrolase</keyword>
<evidence type="ECO:0000256" key="2">
    <source>
        <dbReference type="ARBA" id="ARBA00022723"/>
    </source>
</evidence>
<evidence type="ECO:0000313" key="6">
    <source>
        <dbReference type="EMBL" id="MFD0690592.1"/>
    </source>
</evidence>
<dbReference type="Proteomes" id="UP001597063">
    <property type="component" value="Unassembled WGS sequence"/>
</dbReference>
<evidence type="ECO:0000256" key="1">
    <source>
        <dbReference type="ARBA" id="ARBA00001947"/>
    </source>
</evidence>
<proteinExistence type="inferred from homology"/>
<keyword evidence="2" id="KW-0479">Metal-binding</keyword>
<name>A0ABW2XZX6_9ACTN</name>
<dbReference type="SUPFAM" id="SSF102215">
    <property type="entry name" value="Creatininase"/>
    <property type="match status" value="1"/>
</dbReference>
<dbReference type="InterPro" id="IPR023871">
    <property type="entry name" value="MftE"/>
</dbReference>
<dbReference type="EMBL" id="JBHTGP010000018">
    <property type="protein sequence ID" value="MFD0690592.1"/>
    <property type="molecule type" value="Genomic_DNA"/>
</dbReference>
<reference evidence="7" key="1">
    <citation type="journal article" date="2019" name="Int. J. Syst. Evol. Microbiol.">
        <title>The Global Catalogue of Microorganisms (GCM) 10K type strain sequencing project: providing services to taxonomists for standard genome sequencing and annotation.</title>
        <authorList>
            <consortium name="The Broad Institute Genomics Platform"/>
            <consortium name="The Broad Institute Genome Sequencing Center for Infectious Disease"/>
            <person name="Wu L."/>
            <person name="Ma J."/>
        </authorList>
    </citation>
    <scope>NUCLEOTIDE SEQUENCE [LARGE SCALE GENOMIC DNA]</scope>
    <source>
        <strain evidence="7">JCM 9371</strain>
    </source>
</reference>
<evidence type="ECO:0000256" key="3">
    <source>
        <dbReference type="ARBA" id="ARBA00022801"/>
    </source>
</evidence>
<gene>
    <name evidence="6" type="primary">mftE</name>
    <name evidence="6" type="ORF">ACFQZM_39315</name>
</gene>
<keyword evidence="7" id="KW-1185">Reference proteome</keyword>
<protein>
    <submittedName>
        <fullName evidence="6">Mycofactocin biosynthesis peptidyl-dipeptidase MftE</fullName>
    </submittedName>
</protein>
<dbReference type="RefSeq" id="WP_378325333.1">
    <property type="nucleotide sequence ID" value="NZ_JBHTGP010000018.1"/>
</dbReference>
<dbReference type="InterPro" id="IPR024087">
    <property type="entry name" value="Creatininase-like_sf"/>
</dbReference>
<accession>A0ABW2XZX6</accession>
<evidence type="ECO:0000256" key="4">
    <source>
        <dbReference type="ARBA" id="ARBA00022833"/>
    </source>
</evidence>
<comment type="caution">
    <text evidence="6">The sequence shown here is derived from an EMBL/GenBank/DDBJ whole genome shotgun (WGS) entry which is preliminary data.</text>
</comment>
<comment type="similarity">
    <text evidence="5">Belongs to the creatininase superfamily.</text>
</comment>
<organism evidence="6 7">
    <name type="scientific">Actinomadura fibrosa</name>
    <dbReference type="NCBI Taxonomy" id="111802"/>
    <lineage>
        <taxon>Bacteria</taxon>
        <taxon>Bacillati</taxon>
        <taxon>Actinomycetota</taxon>
        <taxon>Actinomycetes</taxon>
        <taxon>Streptosporangiales</taxon>
        <taxon>Thermomonosporaceae</taxon>
        <taxon>Actinomadura</taxon>
    </lineage>
</organism>
<comment type="cofactor">
    <cofactor evidence="1">
        <name>Zn(2+)</name>
        <dbReference type="ChEBI" id="CHEBI:29105"/>
    </cofactor>
</comment>
<dbReference type="InterPro" id="IPR003785">
    <property type="entry name" value="Creatininase/forma_Hydrolase"/>
</dbReference>
<dbReference type="NCBIfam" id="TIGR03964">
    <property type="entry name" value="mycofact_creat"/>
    <property type="match status" value="1"/>
</dbReference>
<keyword evidence="4" id="KW-0862">Zinc</keyword>
<dbReference type="Pfam" id="PF02633">
    <property type="entry name" value="Creatininase"/>
    <property type="match status" value="1"/>
</dbReference>
<evidence type="ECO:0000256" key="5">
    <source>
        <dbReference type="ARBA" id="ARBA00024029"/>
    </source>
</evidence>